<keyword evidence="1" id="KW-1185">Reference proteome</keyword>
<evidence type="ECO:0000313" key="2">
    <source>
        <dbReference type="WBParaSite" id="L893_g28495.t1"/>
    </source>
</evidence>
<accession>A0A1I7ZPI3</accession>
<reference evidence="2" key="1">
    <citation type="submission" date="2016-11" db="UniProtKB">
        <authorList>
            <consortium name="WormBaseParasite"/>
        </authorList>
    </citation>
    <scope>IDENTIFICATION</scope>
</reference>
<organism evidence="1 2">
    <name type="scientific">Steinernema glaseri</name>
    <dbReference type="NCBI Taxonomy" id="37863"/>
    <lineage>
        <taxon>Eukaryota</taxon>
        <taxon>Metazoa</taxon>
        <taxon>Ecdysozoa</taxon>
        <taxon>Nematoda</taxon>
        <taxon>Chromadorea</taxon>
        <taxon>Rhabditida</taxon>
        <taxon>Tylenchina</taxon>
        <taxon>Panagrolaimomorpha</taxon>
        <taxon>Strongyloidoidea</taxon>
        <taxon>Steinernematidae</taxon>
        <taxon>Steinernema</taxon>
    </lineage>
</organism>
<protein>
    <submittedName>
        <fullName evidence="2">Fork-head domain-containing protein</fullName>
    </submittedName>
</protein>
<dbReference type="Proteomes" id="UP000095287">
    <property type="component" value="Unplaced"/>
</dbReference>
<dbReference type="WBParaSite" id="L893_g28495.t1">
    <property type="protein sequence ID" value="L893_g28495.t1"/>
    <property type="gene ID" value="L893_g28495"/>
</dbReference>
<evidence type="ECO:0000313" key="1">
    <source>
        <dbReference type="Proteomes" id="UP000095287"/>
    </source>
</evidence>
<sequence length="75" mass="8573">MKHGAPLGETPSSYLKIVGDLLKINPTEENACDMHRKGGWTLYVNKDRTHGKYVRSLHLKKSHHERYLAQRGISC</sequence>
<proteinExistence type="predicted"/>
<name>A0A1I7ZPI3_9BILA</name>
<dbReference type="AlphaFoldDB" id="A0A1I7ZPI3"/>